<organism evidence="3">
    <name type="scientific">Sesamum radiatum</name>
    <name type="common">Black benniseed</name>
    <dbReference type="NCBI Taxonomy" id="300843"/>
    <lineage>
        <taxon>Eukaryota</taxon>
        <taxon>Viridiplantae</taxon>
        <taxon>Streptophyta</taxon>
        <taxon>Embryophyta</taxon>
        <taxon>Tracheophyta</taxon>
        <taxon>Spermatophyta</taxon>
        <taxon>Magnoliopsida</taxon>
        <taxon>eudicotyledons</taxon>
        <taxon>Gunneridae</taxon>
        <taxon>Pentapetalae</taxon>
        <taxon>asterids</taxon>
        <taxon>lamiids</taxon>
        <taxon>Lamiales</taxon>
        <taxon>Pedaliaceae</taxon>
        <taxon>Sesamum</taxon>
    </lineage>
</organism>
<proteinExistence type="predicted"/>
<evidence type="ECO:0000256" key="2">
    <source>
        <dbReference type="SAM" id="SignalP"/>
    </source>
</evidence>
<evidence type="ECO:0000313" key="3">
    <source>
        <dbReference type="EMBL" id="KAL0413073.1"/>
    </source>
</evidence>
<dbReference type="AlphaFoldDB" id="A0AAW2U919"/>
<keyword evidence="2" id="KW-0732">Signal</keyword>
<reference evidence="3" key="2">
    <citation type="journal article" date="2024" name="Plant">
        <title>Genomic evolution and insights into agronomic trait innovations of Sesamum species.</title>
        <authorList>
            <person name="Miao H."/>
            <person name="Wang L."/>
            <person name="Qu L."/>
            <person name="Liu H."/>
            <person name="Sun Y."/>
            <person name="Le M."/>
            <person name="Wang Q."/>
            <person name="Wei S."/>
            <person name="Zheng Y."/>
            <person name="Lin W."/>
            <person name="Duan Y."/>
            <person name="Cao H."/>
            <person name="Xiong S."/>
            <person name="Wang X."/>
            <person name="Wei L."/>
            <person name="Li C."/>
            <person name="Ma Q."/>
            <person name="Ju M."/>
            <person name="Zhao R."/>
            <person name="Li G."/>
            <person name="Mu C."/>
            <person name="Tian Q."/>
            <person name="Mei H."/>
            <person name="Zhang T."/>
            <person name="Gao T."/>
            <person name="Zhang H."/>
        </authorList>
    </citation>
    <scope>NUCLEOTIDE SEQUENCE</scope>
    <source>
        <strain evidence="3">G02</strain>
    </source>
</reference>
<sequence>MGWFLDGVLLVLWGVQFVWKTHVHSICRMVGRHATLTATVSSSPRIISTWYASCTTWSWPRSLLRSWPATSSGAFRCFPDWPPTTPPSTATQTLDHATPSGAAPHVRGPGNSLLYQRLLQHHHQQ</sequence>
<evidence type="ECO:0008006" key="4">
    <source>
        <dbReference type="Google" id="ProtNLM"/>
    </source>
</evidence>
<reference evidence="3" key="1">
    <citation type="submission" date="2020-06" db="EMBL/GenBank/DDBJ databases">
        <authorList>
            <person name="Li T."/>
            <person name="Hu X."/>
            <person name="Zhang T."/>
            <person name="Song X."/>
            <person name="Zhang H."/>
            <person name="Dai N."/>
            <person name="Sheng W."/>
            <person name="Hou X."/>
            <person name="Wei L."/>
        </authorList>
    </citation>
    <scope>NUCLEOTIDE SEQUENCE</scope>
    <source>
        <strain evidence="3">G02</strain>
        <tissue evidence="3">Leaf</tissue>
    </source>
</reference>
<dbReference type="EMBL" id="JACGWJ010000006">
    <property type="protein sequence ID" value="KAL0413073.1"/>
    <property type="molecule type" value="Genomic_DNA"/>
</dbReference>
<protein>
    <recommendedName>
        <fullName evidence="4">Secreted protein</fullName>
    </recommendedName>
</protein>
<feature type="region of interest" description="Disordered" evidence="1">
    <location>
        <begin position="82"/>
        <end position="106"/>
    </location>
</feature>
<feature type="signal peptide" evidence="2">
    <location>
        <begin position="1"/>
        <end position="20"/>
    </location>
</feature>
<evidence type="ECO:0000256" key="1">
    <source>
        <dbReference type="SAM" id="MobiDB-lite"/>
    </source>
</evidence>
<name>A0AAW2U919_SESRA</name>
<feature type="chain" id="PRO_5043441854" description="Secreted protein" evidence="2">
    <location>
        <begin position="21"/>
        <end position="125"/>
    </location>
</feature>
<gene>
    <name evidence="3" type="ORF">Sradi_1509000</name>
</gene>
<comment type="caution">
    <text evidence="3">The sequence shown here is derived from an EMBL/GenBank/DDBJ whole genome shotgun (WGS) entry which is preliminary data.</text>
</comment>
<accession>A0AAW2U919</accession>